<comment type="caution">
    <text evidence="1">The sequence shown here is derived from an EMBL/GenBank/DDBJ whole genome shotgun (WGS) entry which is preliminary data.</text>
</comment>
<accession>A0A0F9TVQ2</accession>
<protein>
    <submittedName>
        <fullName evidence="1">Uncharacterized protein</fullName>
    </submittedName>
</protein>
<organism evidence="1">
    <name type="scientific">marine sediment metagenome</name>
    <dbReference type="NCBI Taxonomy" id="412755"/>
    <lineage>
        <taxon>unclassified sequences</taxon>
        <taxon>metagenomes</taxon>
        <taxon>ecological metagenomes</taxon>
    </lineage>
</organism>
<dbReference type="EMBL" id="LAZR01000163">
    <property type="protein sequence ID" value="KKN85105.1"/>
    <property type="molecule type" value="Genomic_DNA"/>
</dbReference>
<evidence type="ECO:0000313" key="1">
    <source>
        <dbReference type="EMBL" id="KKN85105.1"/>
    </source>
</evidence>
<name>A0A0F9TVQ2_9ZZZZ</name>
<proteinExistence type="predicted"/>
<reference evidence="1" key="1">
    <citation type="journal article" date="2015" name="Nature">
        <title>Complex archaea that bridge the gap between prokaryotes and eukaryotes.</title>
        <authorList>
            <person name="Spang A."/>
            <person name="Saw J.H."/>
            <person name="Jorgensen S.L."/>
            <person name="Zaremba-Niedzwiedzka K."/>
            <person name="Martijn J."/>
            <person name="Lind A.E."/>
            <person name="van Eijk R."/>
            <person name="Schleper C."/>
            <person name="Guy L."/>
            <person name="Ettema T.J."/>
        </authorList>
    </citation>
    <scope>NUCLEOTIDE SEQUENCE</scope>
</reference>
<sequence>MRHTYKLSVVGCNTGLLFESGRRRWQAEVTEPRVIEIPDAVFLLLPDEPDLPVGETVRIELGLPFTAETLDFISWKQAQKTLAQ</sequence>
<dbReference type="AlphaFoldDB" id="A0A0F9TVQ2"/>
<gene>
    <name evidence="1" type="ORF">LCGC14_0282740</name>
</gene>